<evidence type="ECO:0000313" key="2">
    <source>
        <dbReference type="EMBL" id="OGZ07015.1"/>
    </source>
</evidence>
<gene>
    <name evidence="1" type="ORF">A3D65_06615</name>
    <name evidence="2" type="ORF">A3D65_06630</name>
</gene>
<dbReference type="Proteomes" id="UP000177996">
    <property type="component" value="Unassembled WGS sequence"/>
</dbReference>
<organism evidence="2 3">
    <name type="scientific">Candidatus Lloydbacteria bacterium RIFCSPHIGHO2_02_FULL_50_13</name>
    <dbReference type="NCBI Taxonomy" id="1798661"/>
    <lineage>
        <taxon>Bacteria</taxon>
        <taxon>Candidatus Lloydiibacteriota</taxon>
    </lineage>
</organism>
<evidence type="ECO:0000313" key="3">
    <source>
        <dbReference type="Proteomes" id="UP000177996"/>
    </source>
</evidence>
<reference evidence="2 3" key="1">
    <citation type="journal article" date="2016" name="Nat. Commun.">
        <title>Thousands of microbial genomes shed light on interconnected biogeochemical processes in an aquifer system.</title>
        <authorList>
            <person name="Anantharaman K."/>
            <person name="Brown C.T."/>
            <person name="Hug L.A."/>
            <person name="Sharon I."/>
            <person name="Castelle C.J."/>
            <person name="Probst A.J."/>
            <person name="Thomas B.C."/>
            <person name="Singh A."/>
            <person name="Wilkins M.J."/>
            <person name="Karaoz U."/>
            <person name="Brodie E.L."/>
            <person name="Williams K.H."/>
            <person name="Hubbard S.S."/>
            <person name="Banfield J.F."/>
        </authorList>
    </citation>
    <scope>NUCLEOTIDE SEQUENCE [LARGE SCALE GENOMIC DNA]</scope>
</reference>
<evidence type="ECO:0000313" key="1">
    <source>
        <dbReference type="EMBL" id="OGZ07013.1"/>
    </source>
</evidence>
<dbReference type="AlphaFoldDB" id="A0A1G2D054"/>
<dbReference type="EMBL" id="MHLL01000072">
    <property type="protein sequence ID" value="OGZ07013.1"/>
    <property type="molecule type" value="Genomic_DNA"/>
</dbReference>
<name>A0A1G2D054_9BACT</name>
<accession>A0A1G2D054</accession>
<sequence length="102" mass="11798">MNDPTQIGFNPTMQGRVHPLQGADENFLGYFTIEFFGKIDYRTKRQAIDNAESNPHAKLHPTIRPHPVFVNHNEALEKHYALRTRKTVSVSEELRRKAELTI</sequence>
<protein>
    <submittedName>
        <fullName evidence="2">Uncharacterized protein</fullName>
    </submittedName>
</protein>
<dbReference type="EMBL" id="MHLL01000072">
    <property type="protein sequence ID" value="OGZ07015.1"/>
    <property type="molecule type" value="Genomic_DNA"/>
</dbReference>
<proteinExistence type="predicted"/>
<comment type="caution">
    <text evidence="2">The sequence shown here is derived from an EMBL/GenBank/DDBJ whole genome shotgun (WGS) entry which is preliminary data.</text>
</comment>